<reference evidence="5 6" key="1">
    <citation type="submission" date="2024-04" db="EMBL/GenBank/DDBJ databases">
        <title>Tritrichomonas musculus Genome.</title>
        <authorList>
            <person name="Alves-Ferreira E."/>
            <person name="Grigg M."/>
            <person name="Lorenzi H."/>
            <person name="Galac M."/>
        </authorList>
    </citation>
    <scope>NUCLEOTIDE SEQUENCE [LARGE SCALE GENOMIC DNA]</scope>
    <source>
        <strain evidence="5 6">EAF2021</strain>
    </source>
</reference>
<dbReference type="PANTHER" id="PTHR12241">
    <property type="entry name" value="TUBULIN POLYGLUTAMYLASE"/>
    <property type="match status" value="1"/>
</dbReference>
<feature type="region of interest" description="Disordered" evidence="4">
    <location>
        <begin position="611"/>
        <end position="686"/>
    </location>
</feature>
<sequence length="686" mass="78711">MSIPKGTLFDTHKVRFNVVKSALKEIECTQTDSDKNARIIWWDGYMQRDQLLNMYPHQRINRIPGMDLVCYKSNTFMAMNRLRKMNHDLFNFFPLTYILPSEFSQFKADADKLLSKSETLNEDKPTWIFKPRSGQCGIGIQLFQDPSTVADSQKYNGIVQSYIAPHLFDGVKFDLRLYLFVSTIKPYTVYLYREGLSRFCTEPYVKPNSENMNDLFMHLTNTSVNIKNQNAARSSYIQFASPVLNKLNKPDLWKKIKRVAALSMIAQYHQIIENIEQEEVILLASNEHFKAALNYNPKKNDEEEEDKDIVDLPPIDKLHRYFHLAGIDILINDKYEPILLEMNDRPSMFVSFEEIERELKKNLVKEALSLISLDGSPVNKDTFGKWDKILPDPEDKEFNKMAQEIMEKSLKKPISEINAVKIVKQQPNTKDTKIKNPPLATQSQVVKKASQPEKLTTAQPKKIQNDQTVIYQLPNPLHTNDQALKKVIKADQTSSSQIPKKTAQTEQINKEVKIRKTVQQEKKEDHIQQNHPKTVEKTIPSHTTISTENSYHTQISKSKPRNTSPEKAMIRSSHSSKNNHGKDLKIGSSTYADDKTIRRSHDRFEISSDYSPIAKRPKNLTQTTKPKQIASKHKAPPHGKIETTSSTNSVDTLPPLSQNKELSKTGVNKERSTLSNLPGINQFNCQ</sequence>
<feature type="region of interest" description="Disordered" evidence="4">
    <location>
        <begin position="546"/>
        <end position="587"/>
    </location>
</feature>
<protein>
    <submittedName>
        <fullName evidence="5">Positive regulation of cilium movement</fullName>
    </submittedName>
</protein>
<proteinExistence type="predicted"/>
<gene>
    <name evidence="5" type="ORF">M9Y10_019309</name>
</gene>
<comment type="caution">
    <text evidence="5">The sequence shown here is derived from an EMBL/GenBank/DDBJ whole genome shotgun (WGS) entry which is preliminary data.</text>
</comment>
<accession>A0ABR2HJX1</accession>
<dbReference type="PROSITE" id="PS51221">
    <property type="entry name" value="TTL"/>
    <property type="match status" value="1"/>
</dbReference>
<evidence type="ECO:0000256" key="2">
    <source>
        <dbReference type="ARBA" id="ARBA00022741"/>
    </source>
</evidence>
<evidence type="ECO:0000256" key="4">
    <source>
        <dbReference type="SAM" id="MobiDB-lite"/>
    </source>
</evidence>
<keyword evidence="6" id="KW-1185">Reference proteome</keyword>
<organism evidence="5 6">
    <name type="scientific">Tritrichomonas musculus</name>
    <dbReference type="NCBI Taxonomy" id="1915356"/>
    <lineage>
        <taxon>Eukaryota</taxon>
        <taxon>Metamonada</taxon>
        <taxon>Parabasalia</taxon>
        <taxon>Tritrichomonadida</taxon>
        <taxon>Tritrichomonadidae</taxon>
        <taxon>Tritrichomonas</taxon>
    </lineage>
</organism>
<feature type="compositionally biased region" description="Basic and acidic residues" evidence="4">
    <location>
        <begin position="661"/>
        <end position="672"/>
    </location>
</feature>
<evidence type="ECO:0000313" key="6">
    <source>
        <dbReference type="Proteomes" id="UP001470230"/>
    </source>
</evidence>
<dbReference type="PANTHER" id="PTHR12241:SF154">
    <property type="entry name" value="TUBULIN POLYGLUTAMYLASE TTLL11"/>
    <property type="match status" value="1"/>
</dbReference>
<dbReference type="EMBL" id="JAPFFF010000027">
    <property type="protein sequence ID" value="KAK8848253.1"/>
    <property type="molecule type" value="Genomic_DNA"/>
</dbReference>
<evidence type="ECO:0000313" key="5">
    <source>
        <dbReference type="EMBL" id="KAK8848253.1"/>
    </source>
</evidence>
<dbReference type="SUPFAM" id="SSF56059">
    <property type="entry name" value="Glutathione synthetase ATP-binding domain-like"/>
    <property type="match status" value="1"/>
</dbReference>
<dbReference type="Gene3D" id="3.30.470.20">
    <property type="entry name" value="ATP-grasp fold, B domain"/>
    <property type="match status" value="1"/>
</dbReference>
<feature type="compositionally biased region" description="Polar residues" evidence="4">
    <location>
        <begin position="673"/>
        <end position="686"/>
    </location>
</feature>
<evidence type="ECO:0000256" key="1">
    <source>
        <dbReference type="ARBA" id="ARBA00022598"/>
    </source>
</evidence>
<dbReference type="Proteomes" id="UP001470230">
    <property type="component" value="Unassembled WGS sequence"/>
</dbReference>
<evidence type="ECO:0000256" key="3">
    <source>
        <dbReference type="ARBA" id="ARBA00022840"/>
    </source>
</evidence>
<feature type="compositionally biased region" description="Polar residues" evidence="4">
    <location>
        <begin position="546"/>
        <end position="565"/>
    </location>
</feature>
<feature type="compositionally biased region" description="Polar residues" evidence="4">
    <location>
        <begin position="642"/>
        <end position="660"/>
    </location>
</feature>
<feature type="region of interest" description="Disordered" evidence="4">
    <location>
        <begin position="441"/>
        <end position="460"/>
    </location>
</feature>
<dbReference type="Pfam" id="PF03133">
    <property type="entry name" value="TTL"/>
    <property type="match status" value="2"/>
</dbReference>
<name>A0ABR2HJX1_9EUKA</name>
<keyword evidence="3" id="KW-0067">ATP-binding</keyword>
<keyword evidence="2" id="KW-0547">Nucleotide-binding</keyword>
<keyword evidence="1" id="KW-0436">Ligase</keyword>
<dbReference type="InterPro" id="IPR004344">
    <property type="entry name" value="TTL/TTLL_fam"/>
</dbReference>